<evidence type="ECO:0000259" key="1">
    <source>
        <dbReference type="Pfam" id="PF01272"/>
    </source>
</evidence>
<feature type="domain" description="Transcription elongation factor GreA/GreB C-terminal" evidence="1">
    <location>
        <begin position="49"/>
        <end position="122"/>
    </location>
</feature>
<dbReference type="RefSeq" id="WP_129876621.1">
    <property type="nucleotide sequence ID" value="NZ_SEWG01000004.1"/>
</dbReference>
<dbReference type="GO" id="GO:0070063">
    <property type="term" value="F:RNA polymerase binding"/>
    <property type="evidence" value="ECO:0007669"/>
    <property type="project" value="InterPro"/>
</dbReference>
<dbReference type="Pfam" id="PF01272">
    <property type="entry name" value="GreA_GreB"/>
    <property type="match status" value="1"/>
</dbReference>
<protein>
    <submittedName>
        <fullName evidence="2">Transcription elongation factor GreA</fullName>
    </submittedName>
</protein>
<dbReference type="Proteomes" id="UP000293331">
    <property type="component" value="Unassembled WGS sequence"/>
</dbReference>
<keyword evidence="2" id="KW-0648">Protein biosynthesis</keyword>
<dbReference type="OrthoDB" id="192847at2"/>
<dbReference type="PANTHER" id="PTHR30437">
    <property type="entry name" value="TRANSCRIPTION ELONGATION FACTOR GREA"/>
    <property type="match status" value="1"/>
</dbReference>
<evidence type="ECO:0000313" key="2">
    <source>
        <dbReference type="EMBL" id="RYU89962.1"/>
    </source>
</evidence>
<gene>
    <name evidence="2" type="ORF">EWM62_10475</name>
</gene>
<keyword evidence="2" id="KW-0251">Elongation factor</keyword>
<dbReference type="InterPro" id="IPR023459">
    <property type="entry name" value="Tscrpt_elong_fac_GreA/B_fam"/>
</dbReference>
<dbReference type="SUPFAM" id="SSF54534">
    <property type="entry name" value="FKBP-like"/>
    <property type="match status" value="1"/>
</dbReference>
<accession>A0A4Q5LLY8</accession>
<dbReference type="GO" id="GO:0003746">
    <property type="term" value="F:translation elongation factor activity"/>
    <property type="evidence" value="ECO:0007669"/>
    <property type="project" value="UniProtKB-KW"/>
</dbReference>
<dbReference type="InterPro" id="IPR036953">
    <property type="entry name" value="GreA/GreB_C_sf"/>
</dbReference>
<organism evidence="2 3">
    <name type="scientific">Mucilaginibacter terrigena</name>
    <dbReference type="NCBI Taxonomy" id="2492395"/>
    <lineage>
        <taxon>Bacteria</taxon>
        <taxon>Pseudomonadati</taxon>
        <taxon>Bacteroidota</taxon>
        <taxon>Sphingobacteriia</taxon>
        <taxon>Sphingobacteriales</taxon>
        <taxon>Sphingobacteriaceae</taxon>
        <taxon>Mucilaginibacter</taxon>
    </lineage>
</organism>
<dbReference type="PANTHER" id="PTHR30437:SF5">
    <property type="entry name" value="REGULATOR OF NUCLEOSIDE DIPHOSPHATE KINASE"/>
    <property type="match status" value="1"/>
</dbReference>
<dbReference type="InterPro" id="IPR001437">
    <property type="entry name" value="Tscrpt_elong_fac_GreA/B_C"/>
</dbReference>
<dbReference type="GO" id="GO:0032784">
    <property type="term" value="P:regulation of DNA-templated transcription elongation"/>
    <property type="evidence" value="ECO:0007669"/>
    <property type="project" value="InterPro"/>
</dbReference>
<comment type="caution">
    <text evidence="2">The sequence shown here is derived from an EMBL/GenBank/DDBJ whole genome shotgun (WGS) entry which is preliminary data.</text>
</comment>
<dbReference type="GO" id="GO:0006354">
    <property type="term" value="P:DNA-templated transcription elongation"/>
    <property type="evidence" value="ECO:0007669"/>
    <property type="project" value="TreeGrafter"/>
</dbReference>
<keyword evidence="3" id="KW-1185">Reference proteome</keyword>
<dbReference type="EMBL" id="SEWG01000004">
    <property type="protein sequence ID" value="RYU89962.1"/>
    <property type="molecule type" value="Genomic_DNA"/>
</dbReference>
<dbReference type="GO" id="GO:0003677">
    <property type="term" value="F:DNA binding"/>
    <property type="evidence" value="ECO:0007669"/>
    <property type="project" value="InterPro"/>
</dbReference>
<name>A0A4Q5LLY8_9SPHI</name>
<reference evidence="2 3" key="1">
    <citation type="submission" date="2019-02" db="EMBL/GenBank/DDBJ databases">
        <title>Bacterial novel species Mucilaginibacter sp. 17JY9-4 isolated from soil.</title>
        <authorList>
            <person name="Jung H.-Y."/>
        </authorList>
    </citation>
    <scope>NUCLEOTIDE SEQUENCE [LARGE SCALE GENOMIC DNA]</scope>
    <source>
        <strain evidence="2 3">17JY9-4</strain>
    </source>
</reference>
<proteinExistence type="predicted"/>
<dbReference type="Gene3D" id="3.10.50.30">
    <property type="entry name" value="Transcription elongation factor, GreA/GreB, C-terminal domain"/>
    <property type="match status" value="1"/>
</dbReference>
<evidence type="ECO:0000313" key="3">
    <source>
        <dbReference type="Proteomes" id="UP000293331"/>
    </source>
</evidence>
<sequence>MKIQYLIMPAKEHELLKKHCNHGNLCDYNLKKLIAELASASIIPRDQLPDDVVCLNASIQFREVLSGRHYAFSIVEPHEADISQHKMSALAPLSIALLGYHKGALVDWQMPGGVMTFEILDVVQDA</sequence>
<dbReference type="AlphaFoldDB" id="A0A4Q5LLY8"/>